<feature type="chain" id="PRO_5012070497" description="Secreted protein" evidence="1">
    <location>
        <begin position="26"/>
        <end position="138"/>
    </location>
</feature>
<dbReference type="Pfam" id="PF26622">
    <property type="entry name" value="DUF8199"/>
    <property type="match status" value="1"/>
</dbReference>
<evidence type="ECO:0008006" key="4">
    <source>
        <dbReference type="Google" id="ProtNLM"/>
    </source>
</evidence>
<dbReference type="Proteomes" id="UP000184231">
    <property type="component" value="Unassembled WGS sequence"/>
</dbReference>
<evidence type="ECO:0000313" key="2">
    <source>
        <dbReference type="EMBL" id="SHI63557.1"/>
    </source>
</evidence>
<protein>
    <recommendedName>
        <fullName evidence="4">Secreted protein</fullName>
    </recommendedName>
</protein>
<keyword evidence="1" id="KW-0732">Signal</keyword>
<dbReference type="InterPro" id="IPR058512">
    <property type="entry name" value="DUF8199"/>
</dbReference>
<reference evidence="2 3" key="1">
    <citation type="submission" date="2016-11" db="EMBL/GenBank/DDBJ databases">
        <authorList>
            <person name="Jaros S."/>
            <person name="Januszkiewicz K."/>
            <person name="Wedrychowicz H."/>
        </authorList>
    </citation>
    <scope>NUCLEOTIDE SEQUENCE [LARGE SCALE GENOMIC DNA]</scope>
    <source>
        <strain evidence="2 3">CGMCC 1.8863</strain>
    </source>
</reference>
<sequence>MKNVFRQIAAFSLALLVLLSTMSFTVDMHFCGKTLVDYSFFDQVDSCGMEMMQPAANEECSVVVDNCCKEENIVVEGQDDLKISFDSLTFQQQAFVIAYSYSFLSLLEGDLKNKVPFGDYSPPLLIRDIHILDETFLI</sequence>
<dbReference type="AlphaFoldDB" id="A0A1M6CRC2"/>
<dbReference type="STRING" id="558155.SAMN04487911_10428"/>
<evidence type="ECO:0000313" key="3">
    <source>
        <dbReference type="Proteomes" id="UP000184231"/>
    </source>
</evidence>
<keyword evidence="3" id="KW-1185">Reference proteome</keyword>
<dbReference type="RefSeq" id="WP_072763271.1">
    <property type="nucleotide sequence ID" value="NZ_FQYX01000004.1"/>
</dbReference>
<dbReference type="NCBIfam" id="NF047658">
    <property type="entry name" value="HYC_CC_PP"/>
    <property type="match status" value="1"/>
</dbReference>
<dbReference type="OrthoDB" id="1493875at2"/>
<dbReference type="InterPro" id="IPR058060">
    <property type="entry name" value="HYC_CC_PP"/>
</dbReference>
<organism evidence="2 3">
    <name type="scientific">Arenibacter nanhaiticus</name>
    <dbReference type="NCBI Taxonomy" id="558155"/>
    <lineage>
        <taxon>Bacteria</taxon>
        <taxon>Pseudomonadati</taxon>
        <taxon>Bacteroidota</taxon>
        <taxon>Flavobacteriia</taxon>
        <taxon>Flavobacteriales</taxon>
        <taxon>Flavobacteriaceae</taxon>
        <taxon>Arenibacter</taxon>
    </lineage>
</organism>
<feature type="signal peptide" evidence="1">
    <location>
        <begin position="1"/>
        <end position="25"/>
    </location>
</feature>
<proteinExistence type="predicted"/>
<evidence type="ECO:0000256" key="1">
    <source>
        <dbReference type="SAM" id="SignalP"/>
    </source>
</evidence>
<name>A0A1M6CRC2_9FLAO</name>
<dbReference type="EMBL" id="FQYX01000004">
    <property type="protein sequence ID" value="SHI63557.1"/>
    <property type="molecule type" value="Genomic_DNA"/>
</dbReference>
<gene>
    <name evidence="2" type="ORF">SAMN04487911_10428</name>
</gene>
<accession>A0A1M6CRC2</accession>